<dbReference type="InParanoid" id="B6IJD8"/>
<evidence type="ECO:0000313" key="2">
    <source>
        <dbReference type="Proteomes" id="UP000008549"/>
    </source>
</evidence>
<reference evidence="1 2" key="1">
    <citation type="journal article" date="2003" name="PLoS Biol.">
        <title>The genome sequence of Caenorhabditis briggsae: a platform for comparative genomics.</title>
        <authorList>
            <person name="Stein L.D."/>
            <person name="Bao Z."/>
            <person name="Blasiar D."/>
            <person name="Blumenthal T."/>
            <person name="Brent M.R."/>
            <person name="Chen N."/>
            <person name="Chinwalla A."/>
            <person name="Clarke L."/>
            <person name="Clee C."/>
            <person name="Coghlan A."/>
            <person name="Coulson A."/>
            <person name="D'Eustachio P."/>
            <person name="Fitch D.H."/>
            <person name="Fulton L.A."/>
            <person name="Fulton R.E."/>
            <person name="Griffiths-Jones S."/>
            <person name="Harris T.W."/>
            <person name="Hillier L.W."/>
            <person name="Kamath R."/>
            <person name="Kuwabara P.E."/>
            <person name="Mardis E.R."/>
            <person name="Marra M.A."/>
            <person name="Miner T.L."/>
            <person name="Minx P."/>
            <person name="Mullikin J.C."/>
            <person name="Plumb R.W."/>
            <person name="Rogers J."/>
            <person name="Schein J.E."/>
            <person name="Sohrmann M."/>
            <person name="Spieth J."/>
            <person name="Stajich J.E."/>
            <person name="Wei C."/>
            <person name="Willey D."/>
            <person name="Wilson R.K."/>
            <person name="Durbin R."/>
            <person name="Waterston R.H."/>
        </authorList>
    </citation>
    <scope>NUCLEOTIDE SEQUENCE [LARGE SCALE GENOMIC DNA]</scope>
    <source>
        <strain evidence="1 2">AF16</strain>
    </source>
</reference>
<reference evidence="1 2" key="2">
    <citation type="journal article" date="2011" name="PLoS Genet.">
        <title>Caenorhabditis briggsae recombinant inbred line genotypes reveal inter-strain incompatibility and the evolution of recombination.</title>
        <authorList>
            <person name="Ross J.A."/>
            <person name="Koboldt D.C."/>
            <person name="Staisch J.E."/>
            <person name="Chamberlin H.M."/>
            <person name="Gupta B.P."/>
            <person name="Miller R.D."/>
            <person name="Baird S.E."/>
            <person name="Haag E.S."/>
        </authorList>
    </citation>
    <scope>NUCLEOTIDE SEQUENCE [LARGE SCALE GENOMIC DNA]</scope>
    <source>
        <strain evidence="1 2">AF16</strain>
    </source>
</reference>
<keyword evidence="2" id="KW-1185">Reference proteome</keyword>
<sequence>MCHLYISQLSSNCPSSRLKRFFFAS</sequence>
<dbReference type="GeneID" id="68919143"/>
<proteinExistence type="predicted"/>
<organism evidence="1 2">
    <name type="scientific">Caenorhabditis briggsae</name>
    <dbReference type="NCBI Taxonomy" id="6238"/>
    <lineage>
        <taxon>Eukaryota</taxon>
        <taxon>Metazoa</taxon>
        <taxon>Ecdysozoa</taxon>
        <taxon>Nematoda</taxon>
        <taxon>Chromadorea</taxon>
        <taxon>Rhabditida</taxon>
        <taxon>Rhabditina</taxon>
        <taxon>Rhabditomorpha</taxon>
        <taxon>Rhabditoidea</taxon>
        <taxon>Rhabditidae</taxon>
        <taxon>Peloderinae</taxon>
        <taxon>Caenorhabditis</taxon>
    </lineage>
</organism>
<dbReference type="RefSeq" id="XP_045099533.1">
    <property type="nucleotide sequence ID" value="XM_045239615.1"/>
</dbReference>
<gene>
    <name evidence="1" type="ORF">CBG27693</name>
    <name evidence="1" type="ORF">CBG_27693</name>
</gene>
<name>B6IJD8_CAEBR</name>
<dbReference type="Proteomes" id="UP000008549">
    <property type="component" value="Unassembled WGS sequence"/>
</dbReference>
<dbReference type="AlphaFoldDB" id="B6IJD8"/>
<dbReference type="EMBL" id="HE600983">
    <property type="protein sequence ID" value="CAR99972.1"/>
    <property type="molecule type" value="Genomic_DNA"/>
</dbReference>
<dbReference type="KEGG" id="cbr:CBG_27693"/>
<protein>
    <submittedName>
        <fullName evidence="1">Protein CBG27693</fullName>
    </submittedName>
</protein>
<dbReference type="HOGENOM" id="CLU_3419576_0_0_1"/>
<evidence type="ECO:0000313" key="1">
    <source>
        <dbReference type="EMBL" id="CAR99972.1"/>
    </source>
</evidence>
<dbReference type="CTD" id="68919143"/>
<accession>B6IJD8</accession>